<organism evidence="4 5">
    <name type="scientific">Waterburya agarophytonicola KI4</name>
    <dbReference type="NCBI Taxonomy" id="2874699"/>
    <lineage>
        <taxon>Bacteria</taxon>
        <taxon>Bacillati</taxon>
        <taxon>Cyanobacteriota</taxon>
        <taxon>Cyanophyceae</taxon>
        <taxon>Pleurocapsales</taxon>
        <taxon>Hyellaceae</taxon>
        <taxon>Waterburya</taxon>
        <taxon>Waterburya agarophytonicola</taxon>
    </lineage>
</organism>
<proteinExistence type="predicted"/>
<reference evidence="4" key="1">
    <citation type="journal article" date="2021" name="Antonie Van Leeuwenhoek">
        <title>Draft genome and description of Waterburya agarophytonicola gen. nov. sp. nov. (Pleurocapsales, Cyanobacteria): a seaweed symbiont.</title>
        <authorList>
            <person name="Bonthond G."/>
            <person name="Shalygin S."/>
            <person name="Bayer T."/>
            <person name="Weinberger F."/>
        </authorList>
    </citation>
    <scope>NUCLEOTIDE SEQUENCE</scope>
    <source>
        <strain evidence="4">KI4</strain>
    </source>
</reference>
<dbReference type="InterPro" id="IPR011990">
    <property type="entry name" value="TPR-like_helical_dom_sf"/>
</dbReference>
<evidence type="ECO:0000256" key="3">
    <source>
        <dbReference type="SAM" id="Coils"/>
    </source>
</evidence>
<dbReference type="Pfam" id="PF13176">
    <property type="entry name" value="TPR_7"/>
    <property type="match status" value="1"/>
</dbReference>
<dbReference type="EMBL" id="JADWDC010000064">
    <property type="protein sequence ID" value="MCC0179046.1"/>
    <property type="molecule type" value="Genomic_DNA"/>
</dbReference>
<dbReference type="Pfam" id="PF14559">
    <property type="entry name" value="TPR_19"/>
    <property type="match status" value="1"/>
</dbReference>
<dbReference type="PANTHER" id="PTHR45586">
    <property type="entry name" value="TPR REPEAT-CONTAINING PROTEIN PA4667"/>
    <property type="match status" value="1"/>
</dbReference>
<evidence type="ECO:0000256" key="1">
    <source>
        <dbReference type="ARBA" id="ARBA00022737"/>
    </source>
</evidence>
<evidence type="ECO:0000256" key="2">
    <source>
        <dbReference type="ARBA" id="ARBA00022803"/>
    </source>
</evidence>
<dbReference type="PANTHER" id="PTHR45586:SF1">
    <property type="entry name" value="LIPOPOLYSACCHARIDE ASSEMBLY PROTEIN B"/>
    <property type="match status" value="1"/>
</dbReference>
<keyword evidence="2" id="KW-0802">TPR repeat</keyword>
<keyword evidence="1" id="KW-0677">Repeat</keyword>
<comment type="caution">
    <text evidence="4">The sequence shown here is derived from an EMBL/GenBank/DDBJ whole genome shotgun (WGS) entry which is preliminary data.</text>
</comment>
<sequence length="263" mass="28558">MLFSLITVSALPLVGSVVEGRQFAKSPDSEVIVLSQQELAKLEAEASGYQKVLAREPDNSTALNGLLKIRLQQKDIEGAIAPLEKLAKLNPEQTEYTNLLAQAKEQIKDYEGAAAAYNQVLATHPGDIYALGGITSLYLIQDLPERAIALLKKTIALADKADSPTASSIRKDAVQFLLGELYTDRERYGEAIALYDELAKDNEDDFRPILAKGLVLEKKGDFTAAQSILEKAYVAAPAEYKDQIGDEMAKAIEKSKASEAVGE</sequence>
<dbReference type="AlphaFoldDB" id="A0A964BUH7"/>
<dbReference type="InterPro" id="IPR019734">
    <property type="entry name" value="TPR_rpt"/>
</dbReference>
<evidence type="ECO:0000313" key="4">
    <source>
        <dbReference type="EMBL" id="MCC0179046.1"/>
    </source>
</evidence>
<name>A0A964BUH7_9CYAN</name>
<feature type="coiled-coil region" evidence="3">
    <location>
        <begin position="93"/>
        <end position="120"/>
    </location>
</feature>
<dbReference type="SUPFAM" id="SSF48452">
    <property type="entry name" value="TPR-like"/>
    <property type="match status" value="1"/>
</dbReference>
<dbReference type="Proteomes" id="UP000729733">
    <property type="component" value="Unassembled WGS sequence"/>
</dbReference>
<dbReference type="InterPro" id="IPR051012">
    <property type="entry name" value="CellSynth/LPSAsmb/PSIAsmb"/>
</dbReference>
<protein>
    <submittedName>
        <fullName evidence="4">Tetratricopeptide repeat protein</fullName>
    </submittedName>
</protein>
<dbReference type="Gene3D" id="1.25.40.10">
    <property type="entry name" value="Tetratricopeptide repeat domain"/>
    <property type="match status" value="2"/>
</dbReference>
<evidence type="ECO:0000313" key="5">
    <source>
        <dbReference type="Proteomes" id="UP000729733"/>
    </source>
</evidence>
<gene>
    <name evidence="4" type="ORF">I4641_18925</name>
</gene>
<dbReference type="SMART" id="SM00028">
    <property type="entry name" value="TPR"/>
    <property type="match status" value="5"/>
</dbReference>
<dbReference type="Pfam" id="PF13181">
    <property type="entry name" value="TPR_8"/>
    <property type="match status" value="1"/>
</dbReference>
<accession>A0A964BUH7</accession>
<keyword evidence="3" id="KW-0175">Coiled coil</keyword>
<keyword evidence="5" id="KW-1185">Reference proteome</keyword>